<name>A0A6A5T8X9_9PLEO</name>
<accession>A0A6A5T8X9</accession>
<gene>
    <name evidence="2" type="ORF">CC80DRAFT_586123</name>
    <name evidence="1" type="ORF">CC80DRAFT_586161</name>
</gene>
<evidence type="ECO:0000313" key="3">
    <source>
        <dbReference type="Proteomes" id="UP000800035"/>
    </source>
</evidence>
<protein>
    <submittedName>
        <fullName evidence="1">Uncharacterized protein</fullName>
    </submittedName>
</protein>
<sequence>MFIYHLPLQYRNTTCYCHQNLQISNWILITILDNNKTEGKPLCIMSCAKDVYQTTPYNSLSQFSTTLLIRVVRDLQKQIFLFNATARDFSTSYTTLATSTSLPQAEAAEMECLERISRAETLLDDFRHVLEQVDVDLLVKLYRNQTQMCVDREKYTEKVTADQIRGLVEAECQWFWEWYEVVGRGFGVDERRADVWRCVEWKSDEFRGTADEEEEEEVE</sequence>
<dbReference type="EMBL" id="ML977068">
    <property type="protein sequence ID" value="KAF1948239.1"/>
    <property type="molecule type" value="Genomic_DNA"/>
</dbReference>
<organism evidence="1 3">
    <name type="scientific">Byssothecium circinans</name>
    <dbReference type="NCBI Taxonomy" id="147558"/>
    <lineage>
        <taxon>Eukaryota</taxon>
        <taxon>Fungi</taxon>
        <taxon>Dikarya</taxon>
        <taxon>Ascomycota</taxon>
        <taxon>Pezizomycotina</taxon>
        <taxon>Dothideomycetes</taxon>
        <taxon>Pleosporomycetidae</taxon>
        <taxon>Pleosporales</taxon>
        <taxon>Massarineae</taxon>
        <taxon>Massarinaceae</taxon>
        <taxon>Byssothecium</taxon>
    </lineage>
</organism>
<dbReference type="Proteomes" id="UP000800035">
    <property type="component" value="Unassembled WGS sequence"/>
</dbReference>
<keyword evidence="3" id="KW-1185">Reference proteome</keyword>
<reference evidence="1" key="1">
    <citation type="journal article" date="2020" name="Stud. Mycol.">
        <title>101 Dothideomycetes genomes: a test case for predicting lifestyles and emergence of pathogens.</title>
        <authorList>
            <person name="Haridas S."/>
            <person name="Albert R."/>
            <person name="Binder M."/>
            <person name="Bloem J."/>
            <person name="Labutti K."/>
            <person name="Salamov A."/>
            <person name="Andreopoulos B."/>
            <person name="Baker S."/>
            <person name="Barry K."/>
            <person name="Bills G."/>
            <person name="Bluhm B."/>
            <person name="Cannon C."/>
            <person name="Castanera R."/>
            <person name="Culley D."/>
            <person name="Daum C."/>
            <person name="Ezra D."/>
            <person name="Gonzalez J."/>
            <person name="Henrissat B."/>
            <person name="Kuo A."/>
            <person name="Liang C."/>
            <person name="Lipzen A."/>
            <person name="Lutzoni F."/>
            <person name="Magnuson J."/>
            <person name="Mondo S."/>
            <person name="Nolan M."/>
            <person name="Ohm R."/>
            <person name="Pangilinan J."/>
            <person name="Park H.-J."/>
            <person name="Ramirez L."/>
            <person name="Alfaro M."/>
            <person name="Sun H."/>
            <person name="Tritt A."/>
            <person name="Yoshinaga Y."/>
            <person name="Zwiers L.-H."/>
            <person name="Turgeon B."/>
            <person name="Goodwin S."/>
            <person name="Spatafora J."/>
            <person name="Crous P."/>
            <person name="Grigoriev I."/>
        </authorList>
    </citation>
    <scope>NUCLEOTIDE SEQUENCE</scope>
    <source>
        <strain evidence="1">CBS 675.92</strain>
    </source>
</reference>
<evidence type="ECO:0000313" key="2">
    <source>
        <dbReference type="EMBL" id="KAF1948239.1"/>
    </source>
</evidence>
<dbReference type="EMBL" id="ML977069">
    <property type="protein sequence ID" value="KAF1948212.1"/>
    <property type="molecule type" value="Genomic_DNA"/>
</dbReference>
<evidence type="ECO:0000313" key="1">
    <source>
        <dbReference type="EMBL" id="KAF1948212.1"/>
    </source>
</evidence>
<dbReference type="AlphaFoldDB" id="A0A6A5T8X9"/>
<proteinExistence type="predicted"/>